<evidence type="ECO:0000256" key="2">
    <source>
        <dbReference type="ARBA" id="ARBA00022598"/>
    </source>
</evidence>
<dbReference type="PANTHER" id="PTHR45794">
    <property type="entry name" value="LEUCYL-TRNA SYNTHETASE"/>
    <property type="match status" value="1"/>
</dbReference>
<dbReference type="Gene3D" id="3.90.740.10">
    <property type="entry name" value="Valyl/Leucyl/Isoleucyl-tRNA synthetase, editing domain"/>
    <property type="match status" value="1"/>
</dbReference>
<keyword evidence="6" id="KW-0030">Aminoacyl-tRNA synthetase</keyword>
<evidence type="ECO:0000256" key="5">
    <source>
        <dbReference type="ARBA" id="ARBA00022917"/>
    </source>
</evidence>
<dbReference type="RefSeq" id="XP_004340942.1">
    <property type="nucleotide sequence ID" value="XM_004340894.1"/>
</dbReference>
<organism evidence="8 9">
    <name type="scientific">Acanthamoeba castellanii (strain ATCC 30010 / Neff)</name>
    <dbReference type="NCBI Taxonomy" id="1257118"/>
    <lineage>
        <taxon>Eukaryota</taxon>
        <taxon>Amoebozoa</taxon>
        <taxon>Discosea</taxon>
        <taxon>Longamoebia</taxon>
        <taxon>Centramoebida</taxon>
        <taxon>Acanthamoebidae</taxon>
        <taxon>Acanthamoeba</taxon>
    </lineage>
</organism>
<keyword evidence="9" id="KW-1185">Reference proteome</keyword>
<dbReference type="STRING" id="1257118.L8H294"/>
<dbReference type="GO" id="GO:0005524">
    <property type="term" value="F:ATP binding"/>
    <property type="evidence" value="ECO:0007669"/>
    <property type="project" value="UniProtKB-KW"/>
</dbReference>
<evidence type="ECO:0000256" key="6">
    <source>
        <dbReference type="ARBA" id="ARBA00023146"/>
    </source>
</evidence>
<evidence type="ECO:0000313" key="9">
    <source>
        <dbReference type="Proteomes" id="UP000011083"/>
    </source>
</evidence>
<dbReference type="GO" id="GO:0004823">
    <property type="term" value="F:leucine-tRNA ligase activity"/>
    <property type="evidence" value="ECO:0007669"/>
    <property type="project" value="InterPro"/>
</dbReference>
<comment type="similarity">
    <text evidence="1">Belongs to the class-I aminoacyl-tRNA synthetase family.</text>
</comment>
<accession>L8H294</accession>
<dbReference type="PANTHER" id="PTHR45794:SF1">
    <property type="entry name" value="LEUCINE--TRNA LIGASE, CYTOPLASMIC"/>
    <property type="match status" value="1"/>
</dbReference>
<dbReference type="KEGG" id="acan:ACA1_037170"/>
<keyword evidence="4" id="KW-0067">ATP-binding</keyword>
<dbReference type="InterPro" id="IPR009080">
    <property type="entry name" value="tRNAsynth_Ia_anticodon-bd"/>
</dbReference>
<evidence type="ECO:0000256" key="4">
    <source>
        <dbReference type="ARBA" id="ARBA00022840"/>
    </source>
</evidence>
<evidence type="ECO:0000313" key="8">
    <source>
        <dbReference type="EMBL" id="ELR18883.1"/>
    </source>
</evidence>
<proteinExistence type="inferred from homology"/>
<dbReference type="SUPFAM" id="SSF47323">
    <property type="entry name" value="Anticodon-binding domain of a subclass of class I aminoacyl-tRNA synthetases"/>
    <property type="match status" value="1"/>
</dbReference>
<dbReference type="GeneID" id="14919683"/>
<dbReference type="EMBL" id="KB007940">
    <property type="protein sequence ID" value="ELR18883.1"/>
    <property type="molecule type" value="Genomic_DNA"/>
</dbReference>
<gene>
    <name evidence="8" type="ORF">ACA1_037170</name>
</gene>
<evidence type="ECO:0000256" key="7">
    <source>
        <dbReference type="SAM" id="MobiDB-lite"/>
    </source>
</evidence>
<keyword evidence="5" id="KW-0648">Protein biosynthesis</keyword>
<dbReference type="AlphaFoldDB" id="L8H294"/>
<dbReference type="Gene3D" id="3.40.50.620">
    <property type="entry name" value="HUPs"/>
    <property type="match status" value="2"/>
</dbReference>
<dbReference type="GO" id="GO:0002161">
    <property type="term" value="F:aminoacyl-tRNA deacylase activity"/>
    <property type="evidence" value="ECO:0007669"/>
    <property type="project" value="InterPro"/>
</dbReference>
<keyword evidence="2" id="KW-0436">Ligase</keyword>
<dbReference type="Proteomes" id="UP000011083">
    <property type="component" value="Unassembled WGS sequence"/>
</dbReference>
<evidence type="ECO:0000256" key="1">
    <source>
        <dbReference type="ARBA" id="ARBA00005594"/>
    </source>
</evidence>
<name>L8H294_ACACF</name>
<dbReference type="InterPro" id="IPR014729">
    <property type="entry name" value="Rossmann-like_a/b/a_fold"/>
</dbReference>
<protein>
    <submittedName>
        <fullName evidence="8">Uncharacterized protein</fullName>
    </submittedName>
</protein>
<reference evidence="8 9" key="1">
    <citation type="journal article" date="2013" name="Genome Biol.">
        <title>Genome of Acanthamoeba castellanii highlights extensive lateral gene transfer and early evolution of tyrosine kinase signaling.</title>
        <authorList>
            <person name="Clarke M."/>
            <person name="Lohan A.J."/>
            <person name="Liu B."/>
            <person name="Lagkouvardos I."/>
            <person name="Roy S."/>
            <person name="Zafar N."/>
            <person name="Bertelli C."/>
            <person name="Schilde C."/>
            <person name="Kianianmomeni A."/>
            <person name="Burglin T.R."/>
            <person name="Frech C."/>
            <person name="Turcotte B."/>
            <person name="Kopec K.O."/>
            <person name="Synnott J.M."/>
            <person name="Choo C."/>
            <person name="Paponov I."/>
            <person name="Finkler A."/>
            <person name="Soon Heng Tan C."/>
            <person name="Hutchins A.P."/>
            <person name="Weinmeier T."/>
            <person name="Rattei T."/>
            <person name="Chu J.S."/>
            <person name="Gimenez G."/>
            <person name="Irimia M."/>
            <person name="Rigden D.J."/>
            <person name="Fitzpatrick D.A."/>
            <person name="Lorenzo-Morales J."/>
            <person name="Bateman A."/>
            <person name="Chiu C.H."/>
            <person name="Tang P."/>
            <person name="Hegemann P."/>
            <person name="Fromm H."/>
            <person name="Raoult D."/>
            <person name="Greub G."/>
            <person name="Miranda-Saavedra D."/>
            <person name="Chen N."/>
            <person name="Nash P."/>
            <person name="Ginger M.L."/>
            <person name="Horn M."/>
            <person name="Schaap P."/>
            <person name="Caler L."/>
            <person name="Loftus B."/>
        </authorList>
    </citation>
    <scope>NUCLEOTIDE SEQUENCE [LARGE SCALE GENOMIC DNA]</scope>
    <source>
        <strain evidence="8 9">Neff</strain>
    </source>
</reference>
<dbReference type="InterPro" id="IPR009008">
    <property type="entry name" value="Val/Leu/Ile-tRNA-synth_edit"/>
</dbReference>
<sequence>MQTQRTPFWELLCGLEERSLREQDASSADATSRNSADEATPTRGAMFGSYVEELAHRLDEVALAGLCRADMAARVAQLHGRQTSYALALNCSGTAFLHRKRQADGDAEEDQHDQYCVQLLEGLNRLGCLVDGSKAVKTSDPLFRSFVRFQFNKLKSMGKIHQHASLKGDGVMPTAFVAVRQEILMDRLPETSGLRRLPPPLDQQQLTVCVVSLCPANAPELVYGQTCCLVSPDAKLGLFSVSYDPHTPAAASCPANDSDDDQLWVVCTAEAMVHLQYQGWQMAETGVWIGAPGAWTEHFLACRAAAANGKQFGISADMILPDISVGEDKEMGPLLGRHLAEQMTEEELTQHRLPARLAYWQYRRAHIELAIEPWKGRLLSEVYGALRQKVLSSPQCFTYYATESECLDYGGEKLIVATRRRYFIDFTGEWKQEVSDLLDQMESQKRISEYASGKLKHTLRDIRDWSFAQRRMHGTALPWDNSIDPYSEQSLVHVFLTVAHELTGKVAVDDVTDEDWERIFALGPSDGPPPAASRVPHAVLAAARQAFQHWLLAFSVGVHSLLHHVALFGRRMCPQAIDLAPMAHRPFVRRDIVELASHSASVVRLVMAMGQSADMEHHGGLARLYHLNETLRGLCAGEQAMRSDSIKQVMHRRALVLFAHFHSPESPFAMLPLELVGHIVGSITTMGCPGFDDHYLMHVDRLMRSGTSECLIDIAHALAQNDFREVVRITLDVMPHVLDRYRRALGKQGTDALNRTLIRRFYKIQMCALWPICPVYCAYAWTTHLKATSTMPDYWRKFVRDVDDGCEDEAEDDGVSRIRSKLRIDVEIDEKVAEQSSYLMSLIERLKALKKRKRGVPSNELVAQVTVCRGQPEWATPIVALMEEHLRGARPSDQQPALSSYTKQVALKLLLEQAPYMRHKSAEFVPLLEHLWRMTVERRSEQAGAGAGALAFDEARLLERMAPFVASSAGLAGLRLTPSVDGSTATTVASPAARLLPGLPAIEWLLAFATTG</sequence>
<evidence type="ECO:0000256" key="3">
    <source>
        <dbReference type="ARBA" id="ARBA00022741"/>
    </source>
</evidence>
<dbReference type="InterPro" id="IPR004493">
    <property type="entry name" value="Leu-tRNA-synth_Ia_arc/euk"/>
</dbReference>
<dbReference type="GO" id="GO:0006429">
    <property type="term" value="P:leucyl-tRNA aminoacylation"/>
    <property type="evidence" value="ECO:0007669"/>
    <property type="project" value="InterPro"/>
</dbReference>
<keyword evidence="3" id="KW-0547">Nucleotide-binding</keyword>
<dbReference type="SUPFAM" id="SSF52374">
    <property type="entry name" value="Nucleotidylyl transferase"/>
    <property type="match status" value="1"/>
</dbReference>
<dbReference type="VEuPathDB" id="AmoebaDB:ACA1_037170"/>
<feature type="compositionally biased region" description="Polar residues" evidence="7">
    <location>
        <begin position="25"/>
        <end position="34"/>
    </location>
</feature>
<feature type="region of interest" description="Disordered" evidence="7">
    <location>
        <begin position="22"/>
        <end position="42"/>
    </location>
</feature>